<dbReference type="EMBL" id="JANURN010000005">
    <property type="protein sequence ID" value="MDL0082364.1"/>
    <property type="molecule type" value="Genomic_DNA"/>
</dbReference>
<sequence length="48" mass="5428">MSLGDWGFSKVDSREAVWILEFLGPESTFCDFMSLFVDCHALLPQSSQ</sequence>
<gene>
    <name evidence="1" type="ORF">NYG90_06740</name>
</gene>
<keyword evidence="2" id="KW-1185">Reference proteome</keyword>
<evidence type="ECO:0000313" key="1">
    <source>
        <dbReference type="EMBL" id="MDL0082364.1"/>
    </source>
</evidence>
<protein>
    <submittedName>
        <fullName evidence="1">Uncharacterized protein</fullName>
    </submittedName>
</protein>
<organism evidence="1 2">
    <name type="scientific">Helicobacter zhangjianzhongii</name>
    <dbReference type="NCBI Taxonomy" id="2974574"/>
    <lineage>
        <taxon>Bacteria</taxon>
        <taxon>Pseudomonadati</taxon>
        <taxon>Campylobacterota</taxon>
        <taxon>Epsilonproteobacteria</taxon>
        <taxon>Campylobacterales</taxon>
        <taxon>Helicobacteraceae</taxon>
        <taxon>Helicobacter</taxon>
    </lineage>
</organism>
<comment type="caution">
    <text evidence="1">The sequence shown here is derived from an EMBL/GenBank/DDBJ whole genome shotgun (WGS) entry which is preliminary data.</text>
</comment>
<proteinExistence type="predicted"/>
<accession>A0ACC6FT30</accession>
<name>A0ACC6FT30_9HELI</name>
<evidence type="ECO:0000313" key="2">
    <source>
        <dbReference type="Proteomes" id="UP001173802"/>
    </source>
</evidence>
<reference evidence="1 2" key="1">
    <citation type="journal article" date="2023" name="Microorganisms">
        <title>Isolation and Genomic Characteristics of Cat-Borne Campylobacter felis sp. nov. and Sheep-Borne Campylobacter ovis sp. nov.</title>
        <authorList>
            <person name="Wang H."/>
            <person name="Li Y."/>
            <person name="Gu Y."/>
            <person name="Zhou G."/>
            <person name="Chen X."/>
            <person name="Zhang X."/>
            <person name="Shao Z."/>
            <person name="Zhang J."/>
            <person name="Zhang M."/>
        </authorList>
    </citation>
    <scope>NUCLEOTIDE SEQUENCE [LARGE SCALE GENOMIC DNA]</scope>
    <source>
        <strain evidence="1 2">XJK30-2</strain>
    </source>
</reference>
<dbReference type="Proteomes" id="UP001173802">
    <property type="component" value="Unassembled WGS sequence"/>
</dbReference>